<dbReference type="ProteomicsDB" id="5495"/>
<dbReference type="SMR" id="B4DY39"/>
<evidence type="ECO:0000256" key="11">
    <source>
        <dbReference type="ARBA" id="ARBA00041432"/>
    </source>
</evidence>
<dbReference type="EC" id="2.6.1.1" evidence="4"/>
<comment type="subunit">
    <text evidence="2">Homodimer.</text>
</comment>
<dbReference type="InterPro" id="IPR015422">
    <property type="entry name" value="PyrdxlP-dep_Trfase_small"/>
</dbReference>
<dbReference type="GO" id="GO:0006520">
    <property type="term" value="P:amino acid metabolic process"/>
    <property type="evidence" value="ECO:0007669"/>
    <property type="project" value="InterPro"/>
</dbReference>
<evidence type="ECO:0000259" key="18">
    <source>
        <dbReference type="Pfam" id="PF00155"/>
    </source>
</evidence>
<dbReference type="InterPro" id="IPR015424">
    <property type="entry name" value="PyrdxlP-dep_Trfase"/>
</dbReference>
<evidence type="ECO:0000256" key="1">
    <source>
        <dbReference type="ARBA" id="ARBA00001933"/>
    </source>
</evidence>
<comment type="function">
    <text evidence="8">Catalyzes the irreversible transamination of the L-tryptophan metabolite L-kynurenine to form kynurenic acid (KA). As a member of the malate-aspartate shuttle, it has a key role in the intracellular NAD(H) redox balance. Is important for metabolite exchange between mitochondria and cytosol, and for amino acid metabolism. Facilitates cellular uptake of long-chain free fatty acids.</text>
</comment>
<keyword evidence="6 19" id="KW-0808">Transferase</keyword>
<comment type="cofactor">
    <cofactor evidence="1">
        <name>pyridoxal 5'-phosphate</name>
        <dbReference type="ChEBI" id="CHEBI:597326"/>
    </cofactor>
</comment>
<dbReference type="Pfam" id="PF00155">
    <property type="entry name" value="Aminotran_1_2"/>
    <property type="match status" value="1"/>
</dbReference>
<feature type="domain" description="Aminotransferase class I/classII large" evidence="18">
    <location>
        <begin position="58"/>
        <end position="157"/>
    </location>
</feature>
<dbReference type="GO" id="GO:0016212">
    <property type="term" value="F:kynurenine-oxoglutarate transaminase activity"/>
    <property type="evidence" value="ECO:0007669"/>
    <property type="project" value="UniProtKB-EC"/>
</dbReference>
<evidence type="ECO:0000256" key="9">
    <source>
        <dbReference type="ARBA" id="ARBA00040891"/>
    </source>
</evidence>
<dbReference type="Gene3D" id="3.90.1150.10">
    <property type="entry name" value="Aspartate Aminotransferase, domain 1"/>
    <property type="match status" value="1"/>
</dbReference>
<evidence type="ECO:0000256" key="16">
    <source>
        <dbReference type="ARBA" id="ARBA00043057"/>
    </source>
</evidence>
<comment type="catalytic activity">
    <reaction evidence="17">
        <text>L-kynurenine + 2-oxoglutarate = kynurenate + L-glutamate + H2O</text>
        <dbReference type="Rhea" id="RHEA:65560"/>
        <dbReference type="ChEBI" id="CHEBI:15377"/>
        <dbReference type="ChEBI" id="CHEBI:16810"/>
        <dbReference type="ChEBI" id="CHEBI:29985"/>
        <dbReference type="ChEBI" id="CHEBI:57959"/>
        <dbReference type="ChEBI" id="CHEBI:58454"/>
        <dbReference type="EC" id="2.6.1.7"/>
    </reaction>
</comment>
<sequence length="189" mass="20745">MALLHSGRVLPGIAAAFHPGLAAAASARASSWWTHVEMGPPDPILGVTEAFKRDTNSKKMNLGVGAYRDDNGKPYVLPSVRKAEAQIAAKNLDKEYLPIGGLAEFCKDFLSSAEMSFCPNQPGETTHPSSGMLACSYKVIGIMTPRLAVLTSQALWRIFQKYQSRVFFFCMPAPTIPREWTRVRNSGRK</sequence>
<evidence type="ECO:0000256" key="14">
    <source>
        <dbReference type="ARBA" id="ARBA00042867"/>
    </source>
</evidence>
<dbReference type="InterPro" id="IPR004839">
    <property type="entry name" value="Aminotransferase_I/II_large"/>
</dbReference>
<evidence type="ECO:0000256" key="6">
    <source>
        <dbReference type="ARBA" id="ARBA00022679"/>
    </source>
</evidence>
<dbReference type="PANTHER" id="PTHR11879:SF22">
    <property type="entry name" value="ASPARTATE AMINOTRANSFERASE, MITOCHONDRIAL"/>
    <property type="match status" value="1"/>
</dbReference>
<accession>B4DY39</accession>
<reference evidence="19" key="1">
    <citation type="submission" date="2007-10" db="EMBL/GenBank/DDBJ databases">
        <title>NEDO human cDNA sequencing project focused on splicing variants.</title>
        <authorList>
            <person name="Wakamatsu A."/>
            <person name="Yamamoto J."/>
            <person name="Kimura K."/>
            <person name="Ishii S."/>
            <person name="Watanabe K."/>
            <person name="Sugiyama A."/>
            <person name="Murakawa K."/>
            <person name="Kaida T."/>
            <person name="Tsuchiya K."/>
            <person name="Fukuzumi Y."/>
            <person name="Kumagai A."/>
            <person name="Oishi Y."/>
            <person name="Yamamoto S."/>
            <person name="Ono Y."/>
            <person name="Komori Y."/>
            <person name="Yamazaki M."/>
            <person name="Kisu Y."/>
            <person name="Nishikawa T."/>
            <person name="Sugano S."/>
            <person name="Nomura N."/>
            <person name="Isogai T."/>
        </authorList>
    </citation>
    <scope>NUCLEOTIDE SEQUENCE</scope>
    <source>
        <tissue evidence="19">Testis</tissue>
    </source>
</reference>
<evidence type="ECO:0000256" key="13">
    <source>
        <dbReference type="ARBA" id="ARBA00041887"/>
    </source>
</evidence>
<dbReference type="EMBL" id="AK302249">
    <property type="protein sequence ID" value="BAG63601.1"/>
    <property type="molecule type" value="mRNA"/>
</dbReference>
<evidence type="ECO:0000256" key="2">
    <source>
        <dbReference type="ARBA" id="ARBA00011738"/>
    </source>
</evidence>
<dbReference type="SUPFAM" id="SSF53383">
    <property type="entry name" value="PLP-dependent transferases"/>
    <property type="match status" value="1"/>
</dbReference>
<dbReference type="AlphaFoldDB" id="B4DY39"/>
<evidence type="ECO:0000256" key="4">
    <source>
        <dbReference type="ARBA" id="ARBA00012753"/>
    </source>
</evidence>
<evidence type="ECO:0000256" key="8">
    <source>
        <dbReference type="ARBA" id="ARBA00037556"/>
    </source>
</evidence>
<evidence type="ECO:0000256" key="17">
    <source>
        <dbReference type="ARBA" id="ARBA00049312"/>
    </source>
</evidence>
<dbReference type="GO" id="GO:0030170">
    <property type="term" value="F:pyridoxal phosphate binding"/>
    <property type="evidence" value="ECO:0007669"/>
    <property type="project" value="InterPro"/>
</dbReference>
<dbReference type="PANTHER" id="PTHR11879">
    <property type="entry name" value="ASPARTATE AMINOTRANSFERASE"/>
    <property type="match status" value="1"/>
</dbReference>
<dbReference type="EC" id="2.6.1.7" evidence="3"/>
<protein>
    <recommendedName>
        <fullName evidence="9">Aspartate aminotransferase, mitochondrial</fullName>
        <ecNumber evidence="4">2.6.1.1</ecNumber>
        <ecNumber evidence="3">2.6.1.7</ecNumber>
    </recommendedName>
    <alternativeName>
        <fullName evidence="11">Fatty acid-binding protein</fullName>
    </alternativeName>
    <alternativeName>
        <fullName evidence="16">Glutamate oxaloacetate transaminase 2</fullName>
    </alternativeName>
    <alternativeName>
        <fullName evidence="10">Kynurenine aminotransferase 4</fullName>
    </alternativeName>
    <alternativeName>
        <fullName evidence="15">Kynurenine aminotransferase IV</fullName>
    </alternativeName>
    <alternativeName>
        <fullName evidence="14">Kynurenine--oxoglutarate transaminase 4</fullName>
    </alternativeName>
    <alternativeName>
        <fullName evidence="12">Kynurenine--oxoglutarate transaminase IV</fullName>
    </alternativeName>
    <alternativeName>
        <fullName evidence="13">Plasma membrane-associated fatty acid-binding protein</fullName>
    </alternativeName>
</protein>
<evidence type="ECO:0000256" key="3">
    <source>
        <dbReference type="ARBA" id="ARBA00012751"/>
    </source>
</evidence>
<dbReference type="GO" id="GO:0004069">
    <property type="term" value="F:L-aspartate:2-oxoglutarate aminotransferase activity"/>
    <property type="evidence" value="ECO:0007669"/>
    <property type="project" value="UniProtKB-EC"/>
</dbReference>
<evidence type="ECO:0000256" key="10">
    <source>
        <dbReference type="ARBA" id="ARBA00041257"/>
    </source>
</evidence>
<keyword evidence="5 19" id="KW-0032">Aminotransferase</keyword>
<keyword evidence="7" id="KW-0663">Pyridoxal phosphate</keyword>
<name>B4DY39_HUMAN</name>
<proteinExistence type="evidence at transcript level"/>
<organism evidence="19">
    <name type="scientific">Homo sapiens</name>
    <name type="common">Human</name>
    <dbReference type="NCBI Taxonomy" id="9606"/>
    <lineage>
        <taxon>Eukaryota</taxon>
        <taxon>Metazoa</taxon>
        <taxon>Chordata</taxon>
        <taxon>Craniata</taxon>
        <taxon>Vertebrata</taxon>
        <taxon>Euteleostomi</taxon>
        <taxon>Mammalia</taxon>
        <taxon>Eutheria</taxon>
        <taxon>Euarchontoglires</taxon>
        <taxon>Primates</taxon>
        <taxon>Haplorrhini</taxon>
        <taxon>Catarrhini</taxon>
        <taxon>Hominidae</taxon>
        <taxon>Homo</taxon>
    </lineage>
</organism>
<evidence type="ECO:0000256" key="5">
    <source>
        <dbReference type="ARBA" id="ARBA00022576"/>
    </source>
</evidence>
<dbReference type="FunFam" id="3.90.1150.10:FF:000160">
    <property type="entry name" value="Similar to aspartate aminotransferase"/>
    <property type="match status" value="1"/>
</dbReference>
<evidence type="ECO:0000256" key="7">
    <source>
        <dbReference type="ARBA" id="ARBA00022898"/>
    </source>
</evidence>
<evidence type="ECO:0000313" key="19">
    <source>
        <dbReference type="EMBL" id="BAG63601.1"/>
    </source>
</evidence>
<dbReference type="InterPro" id="IPR000796">
    <property type="entry name" value="Asp_trans"/>
</dbReference>
<dbReference type="PeptideAtlas" id="B4DY39"/>
<evidence type="ECO:0000256" key="15">
    <source>
        <dbReference type="ARBA" id="ARBA00042891"/>
    </source>
</evidence>
<evidence type="ECO:0000256" key="12">
    <source>
        <dbReference type="ARBA" id="ARBA00041746"/>
    </source>
</evidence>